<proteinExistence type="inferred from homology"/>
<feature type="domain" description="Tetrapyrrole biosynthesis glutamyl-tRNA reductase dimerisation" evidence="10">
    <location>
        <begin position="319"/>
        <end position="415"/>
    </location>
</feature>
<comment type="pathway">
    <text evidence="1 8 9">Porphyrin-containing compound metabolism; protoporphyrin-IX biosynthesis; 5-aminolevulinate from L-glutamyl-tRNA(Glu): step 1/2.</text>
</comment>
<comment type="miscellaneous">
    <text evidence="8">During catalysis, the active site Cys acts as a nucleophile attacking the alpha-carbonyl group of tRNA-bound glutamate with the formation of a thioester intermediate between enzyme and glutamate, and the concomitant release of tRNA(Glu). The thioester intermediate is finally reduced by direct hydride transfer from NADPH, to form the product GSA.</text>
</comment>
<dbReference type="InterPro" id="IPR036343">
    <property type="entry name" value="GluRdtase_N_sf"/>
</dbReference>
<evidence type="ECO:0000259" key="12">
    <source>
        <dbReference type="Pfam" id="PF05201"/>
    </source>
</evidence>
<comment type="domain">
    <text evidence="8">Possesses an unusual extended V-shaped dimeric structure with each monomer consisting of three distinct domains arranged along a curved 'spinal' alpha-helix. The N-terminal catalytic domain specifically recognizes the glutamate moiety of the substrate. The second domain is the NADPH-binding domain, and the third C-terminal domain is responsible for dimerization.</text>
</comment>
<dbReference type="InterPro" id="IPR036453">
    <property type="entry name" value="GluRdtase_dimer_dom_sf"/>
</dbReference>
<accession>A0ABQ1W5N7</accession>
<dbReference type="InterPro" id="IPR006151">
    <property type="entry name" value="Shikm_DH/Glu-tRNA_Rdtase"/>
</dbReference>
<dbReference type="PANTHER" id="PTHR43013:SF1">
    <property type="entry name" value="GLUTAMYL-TRNA REDUCTASE"/>
    <property type="match status" value="1"/>
</dbReference>
<feature type="domain" description="Quinate/shikimate 5-dehydrogenase/glutamyl-tRNA reductase" evidence="11">
    <location>
        <begin position="174"/>
        <end position="303"/>
    </location>
</feature>
<dbReference type="InterPro" id="IPR000343">
    <property type="entry name" value="4pyrrol_synth_GluRdtase"/>
</dbReference>
<evidence type="ECO:0000313" key="13">
    <source>
        <dbReference type="EMBL" id="GGG12658.1"/>
    </source>
</evidence>
<evidence type="ECO:0000256" key="9">
    <source>
        <dbReference type="RuleBase" id="RU000584"/>
    </source>
</evidence>
<dbReference type="RefSeq" id="WP_188501058.1">
    <property type="nucleotide sequence ID" value="NZ_BMFP01000003.1"/>
</dbReference>
<keyword evidence="6 8" id="KW-0627">Porphyrin biosynthesis</keyword>
<evidence type="ECO:0000256" key="3">
    <source>
        <dbReference type="ARBA" id="ARBA00012970"/>
    </source>
</evidence>
<feature type="binding site" evidence="8">
    <location>
        <begin position="116"/>
        <end position="118"/>
    </location>
    <ligand>
        <name>substrate</name>
    </ligand>
</feature>
<evidence type="ECO:0000256" key="2">
    <source>
        <dbReference type="ARBA" id="ARBA00005916"/>
    </source>
</evidence>
<feature type="binding site" evidence="8">
    <location>
        <begin position="191"/>
        <end position="196"/>
    </location>
    <ligand>
        <name>NADP(+)</name>
        <dbReference type="ChEBI" id="CHEBI:58349"/>
    </ligand>
</feature>
<dbReference type="NCBIfam" id="TIGR01035">
    <property type="entry name" value="hemA"/>
    <property type="match status" value="1"/>
</dbReference>
<feature type="binding site" evidence="8">
    <location>
        <position position="122"/>
    </location>
    <ligand>
        <name>substrate</name>
    </ligand>
</feature>
<dbReference type="InterPro" id="IPR015896">
    <property type="entry name" value="4pyrrol_synth_GluRdtase_dimer"/>
</dbReference>
<feature type="binding site" evidence="8">
    <location>
        <position position="111"/>
    </location>
    <ligand>
        <name>substrate</name>
    </ligand>
</feature>
<dbReference type="EC" id="1.2.1.70" evidence="3 8"/>
<dbReference type="PIRSF" id="PIRSF000445">
    <property type="entry name" value="4pyrrol_synth_GluRdtase"/>
    <property type="match status" value="1"/>
</dbReference>
<feature type="binding site" evidence="8">
    <location>
        <begin position="51"/>
        <end position="54"/>
    </location>
    <ligand>
        <name>substrate</name>
    </ligand>
</feature>
<dbReference type="Pfam" id="PF01488">
    <property type="entry name" value="Shikimate_DH"/>
    <property type="match status" value="1"/>
</dbReference>
<evidence type="ECO:0000259" key="10">
    <source>
        <dbReference type="Pfam" id="PF00745"/>
    </source>
</evidence>
<evidence type="ECO:0000256" key="6">
    <source>
        <dbReference type="ARBA" id="ARBA00023244"/>
    </source>
</evidence>
<evidence type="ECO:0000256" key="5">
    <source>
        <dbReference type="ARBA" id="ARBA00023002"/>
    </source>
</evidence>
<reference evidence="14" key="1">
    <citation type="journal article" date="2019" name="Int. J. Syst. Evol. Microbiol.">
        <title>The Global Catalogue of Microorganisms (GCM) 10K type strain sequencing project: providing services to taxonomists for standard genome sequencing and annotation.</title>
        <authorList>
            <consortium name="The Broad Institute Genomics Platform"/>
            <consortium name="The Broad Institute Genome Sequencing Center for Infectious Disease"/>
            <person name="Wu L."/>
            <person name="Ma J."/>
        </authorList>
    </citation>
    <scope>NUCLEOTIDE SEQUENCE [LARGE SCALE GENOMIC DNA]</scope>
    <source>
        <strain evidence="14">CGMCC 1.12749</strain>
    </source>
</reference>
<feature type="active site" description="Nucleophile" evidence="8">
    <location>
        <position position="52"/>
    </location>
</feature>
<keyword evidence="14" id="KW-1185">Reference proteome</keyword>
<dbReference type="InterPro" id="IPR015895">
    <property type="entry name" value="4pyrrol_synth_GluRdtase_N"/>
</dbReference>
<comment type="catalytic activity">
    <reaction evidence="7 8 9">
        <text>(S)-4-amino-5-oxopentanoate + tRNA(Glu) + NADP(+) = L-glutamyl-tRNA(Glu) + NADPH + H(+)</text>
        <dbReference type="Rhea" id="RHEA:12344"/>
        <dbReference type="Rhea" id="RHEA-COMP:9663"/>
        <dbReference type="Rhea" id="RHEA-COMP:9680"/>
        <dbReference type="ChEBI" id="CHEBI:15378"/>
        <dbReference type="ChEBI" id="CHEBI:57501"/>
        <dbReference type="ChEBI" id="CHEBI:57783"/>
        <dbReference type="ChEBI" id="CHEBI:58349"/>
        <dbReference type="ChEBI" id="CHEBI:78442"/>
        <dbReference type="ChEBI" id="CHEBI:78520"/>
        <dbReference type="EC" id="1.2.1.70"/>
    </reaction>
</comment>
<comment type="similarity">
    <text evidence="2 8 9">Belongs to the glutamyl-tRNA reductase family.</text>
</comment>
<name>A0ABQ1W5N7_9BACT</name>
<organism evidence="13 14">
    <name type="scientific">Pontibacter amylolyticus</name>
    <dbReference type="NCBI Taxonomy" id="1424080"/>
    <lineage>
        <taxon>Bacteria</taxon>
        <taxon>Pseudomonadati</taxon>
        <taxon>Bacteroidota</taxon>
        <taxon>Cytophagia</taxon>
        <taxon>Cytophagales</taxon>
        <taxon>Hymenobacteraceae</taxon>
        <taxon>Pontibacter</taxon>
    </lineage>
</organism>
<dbReference type="InterPro" id="IPR036291">
    <property type="entry name" value="NAD(P)-bd_dom_sf"/>
</dbReference>
<dbReference type="Proteomes" id="UP000634043">
    <property type="component" value="Unassembled WGS sequence"/>
</dbReference>
<dbReference type="HAMAP" id="MF_00087">
    <property type="entry name" value="Glu_tRNA_reductase"/>
    <property type="match status" value="1"/>
</dbReference>
<dbReference type="SUPFAM" id="SSF51735">
    <property type="entry name" value="NAD(P)-binding Rossmann-fold domains"/>
    <property type="match status" value="1"/>
</dbReference>
<dbReference type="SUPFAM" id="SSF69075">
    <property type="entry name" value="Glutamyl tRNA-reductase dimerization domain"/>
    <property type="match status" value="1"/>
</dbReference>
<dbReference type="SUPFAM" id="SSF69742">
    <property type="entry name" value="Glutamyl tRNA-reductase catalytic, N-terminal domain"/>
    <property type="match status" value="1"/>
</dbReference>
<gene>
    <name evidence="8 13" type="primary">hemA</name>
    <name evidence="13" type="ORF">GCM10011323_16360</name>
</gene>
<feature type="domain" description="Glutamyl-tRNA reductase N-terminal" evidence="12">
    <location>
        <begin position="9"/>
        <end position="158"/>
    </location>
</feature>
<keyword evidence="4 8" id="KW-0521">NADP</keyword>
<comment type="subunit">
    <text evidence="8">Homodimer.</text>
</comment>
<dbReference type="Gene3D" id="3.40.50.720">
    <property type="entry name" value="NAD(P)-binding Rossmann-like Domain"/>
    <property type="match status" value="1"/>
</dbReference>
<evidence type="ECO:0000256" key="1">
    <source>
        <dbReference type="ARBA" id="ARBA00005059"/>
    </source>
</evidence>
<dbReference type="Gene3D" id="3.30.460.30">
    <property type="entry name" value="Glutamyl-tRNA reductase, N-terminal domain"/>
    <property type="match status" value="1"/>
</dbReference>
<evidence type="ECO:0000256" key="4">
    <source>
        <dbReference type="ARBA" id="ARBA00022857"/>
    </source>
</evidence>
<dbReference type="EMBL" id="BMFP01000003">
    <property type="protein sequence ID" value="GGG12658.1"/>
    <property type="molecule type" value="Genomic_DNA"/>
</dbReference>
<evidence type="ECO:0000256" key="8">
    <source>
        <dbReference type="HAMAP-Rule" id="MF_00087"/>
    </source>
</evidence>
<comment type="caution">
    <text evidence="13">The sequence shown here is derived from an EMBL/GenBank/DDBJ whole genome shotgun (WGS) entry which is preliminary data.</text>
</comment>
<dbReference type="Pfam" id="PF00745">
    <property type="entry name" value="GlutR_dimer"/>
    <property type="match status" value="1"/>
</dbReference>
<evidence type="ECO:0000259" key="11">
    <source>
        <dbReference type="Pfam" id="PF01488"/>
    </source>
</evidence>
<evidence type="ECO:0000313" key="14">
    <source>
        <dbReference type="Proteomes" id="UP000634043"/>
    </source>
</evidence>
<protein>
    <recommendedName>
        <fullName evidence="3 8">Glutamyl-tRNA reductase</fullName>
        <shortName evidence="8">GluTR</shortName>
        <ecNumber evidence="3 8">1.2.1.70</ecNumber>
    </recommendedName>
</protein>
<sequence>MQNQFKALTLSYKQAPIAIREAVSLNEIGCRNLLDKISEFTDAQDVMVLSTCNRTEVYYTAVQDLSRAIIKLIAIEKGFIATKEITSYFQHITDHQQAVQHLFYVSLGLESQVVGDMQILNQVKKAYQWAADANMAGPFLHRLMHTIFFTNKQVFNQTAFFDGAASVSYATVELVEELTRGMADPRVLMIGVGEIGANVCDNFGKSKISNITIANRTHHKALELAQKTNARAIYWENVWEEMANADVVISSVPGDCFFIGQADIAQLGENAPQFFVDLSMPRSIDAAIEALPNAKVYNVDNIRNRATEALTMRMAAIPQVKEIIAEAMVEFNAWTREMAMSPALQQFKSRLEEIRQQELARYTKKLGDDQRELVEAITKNILNKIVKLPALELKAACQRGESEALLEGLSALFNLEKQEAQAIPEKF</sequence>
<dbReference type="Pfam" id="PF05201">
    <property type="entry name" value="GlutR_N"/>
    <property type="match status" value="1"/>
</dbReference>
<keyword evidence="5 8" id="KW-0560">Oxidoreductase</keyword>
<comment type="function">
    <text evidence="8">Catalyzes the NADPH-dependent reduction of glutamyl-tRNA(Glu) to glutamate 1-semialdehyde (GSA).</text>
</comment>
<dbReference type="PANTHER" id="PTHR43013">
    <property type="entry name" value="GLUTAMYL-TRNA REDUCTASE"/>
    <property type="match status" value="1"/>
</dbReference>
<evidence type="ECO:0000256" key="7">
    <source>
        <dbReference type="ARBA" id="ARBA00047464"/>
    </source>
</evidence>
<feature type="site" description="Important for activity" evidence="8">
    <location>
        <position position="101"/>
    </location>
</feature>